<dbReference type="PANTHER" id="PTHR34093:SF1">
    <property type="entry name" value="CHLORIDE CHANNEL CLIC-LIKE PROTEIN 1"/>
    <property type="match status" value="1"/>
</dbReference>
<keyword evidence="6 8" id="KW-0472">Membrane</keyword>
<dbReference type="InterPro" id="IPR009231">
    <property type="entry name" value="Chloride_chnl_CLIC-like"/>
</dbReference>
<feature type="signal peptide" evidence="9">
    <location>
        <begin position="1"/>
        <end position="21"/>
    </location>
</feature>
<evidence type="ECO:0000256" key="5">
    <source>
        <dbReference type="ARBA" id="ARBA00022989"/>
    </source>
</evidence>
<dbReference type="AlphaFoldDB" id="A0A7M5U2J0"/>
<evidence type="ECO:0000256" key="4">
    <source>
        <dbReference type="ARBA" id="ARBA00022692"/>
    </source>
</evidence>
<sequence>MFTRLQIFIVLFLVLIGLSMSHDHERDDMIGLDKSRDEDVDDELDKDGGIFKVKDKSAHRNIHDPWDDLDLNELAPVQNGKNVQKRDNSQPTGQENVGSTTGQWDKQVSSLASELLDCKKTTSKILKERLEVCQTKLNKTVHQMKEFQERLSNSDQYTTMESLPYFKQFVREFKEKIKPLEGEDNKYGIELMMFRSDYEQLEHLLQDDQRPPDNKQLLDLIVQAFKPLSRSSYVCIKPYMNARTAAIVVITLLILYVIHHVVSIPQSMMGRLTFLFFVVFVISVCWEYYRMYKMALAKKTASTMQLPKPPEQCLPVEKISELDALLIWFKDRFTLADDECVKYHENLLVDPFWEVSPMMAISVCLARFFLEPMKLCASAFGESFRLLFKEIPIQWQPFVFITLVLLTCLVILTHAGLEIWTPLIRLGFRPRKNDNTLALENENRQLRHDNDRLRLELDRRPALPPPPAPAAQGVQGVEEVGVIPNLVLPAQNFIRPVINQSGEGVNAPVLALDNALNLSRDQNAQPGQNIVIAQPVEEFGGRNRANNSPSSPIQEEPGNETLPDVMLLSGSSGVVDVENFHSLPSSTEEMMSANATSLPEEVDPSASNNAVVGDGRGINAPNQTISSQSESRNEQFEMVDNANVENFEEELLGANATSVVNDRALNAGQIEGRSEEVHQQQRLPVENSDHVVS</sequence>
<feature type="transmembrane region" description="Helical" evidence="8">
    <location>
        <begin position="398"/>
        <end position="417"/>
    </location>
</feature>
<dbReference type="GO" id="GO:0005254">
    <property type="term" value="F:chloride channel activity"/>
    <property type="evidence" value="ECO:0007669"/>
    <property type="project" value="TreeGrafter"/>
</dbReference>
<dbReference type="RefSeq" id="XP_066912584.1">
    <property type="nucleotide sequence ID" value="XM_067056483.1"/>
</dbReference>
<proteinExistence type="inferred from homology"/>
<keyword evidence="4 8" id="KW-0812">Transmembrane</keyword>
<evidence type="ECO:0000256" key="9">
    <source>
        <dbReference type="SAM" id="SignalP"/>
    </source>
</evidence>
<feature type="region of interest" description="Disordered" evidence="7">
    <location>
        <begin position="670"/>
        <end position="693"/>
    </location>
</feature>
<feature type="transmembrane region" description="Helical" evidence="8">
    <location>
        <begin position="270"/>
        <end position="289"/>
    </location>
</feature>
<evidence type="ECO:0000256" key="3">
    <source>
        <dbReference type="ARBA" id="ARBA00015571"/>
    </source>
</evidence>
<evidence type="ECO:0000256" key="1">
    <source>
        <dbReference type="ARBA" id="ARBA00004141"/>
    </source>
</evidence>
<feature type="compositionally biased region" description="Polar residues" evidence="7">
    <location>
        <begin position="89"/>
        <end position="104"/>
    </location>
</feature>
<dbReference type="Pfam" id="PF05934">
    <property type="entry name" value="MCLC"/>
    <property type="match status" value="1"/>
</dbReference>
<evidence type="ECO:0000256" key="6">
    <source>
        <dbReference type="ARBA" id="ARBA00023136"/>
    </source>
</evidence>
<evidence type="ECO:0000256" key="7">
    <source>
        <dbReference type="SAM" id="MobiDB-lite"/>
    </source>
</evidence>
<reference evidence="10" key="1">
    <citation type="submission" date="2021-01" db="UniProtKB">
        <authorList>
            <consortium name="EnsemblMetazoa"/>
        </authorList>
    </citation>
    <scope>IDENTIFICATION</scope>
</reference>
<feature type="region of interest" description="Disordered" evidence="7">
    <location>
        <begin position="614"/>
        <end position="635"/>
    </location>
</feature>
<name>A0A7M5U2J0_9CNID</name>
<feature type="region of interest" description="Disordered" evidence="7">
    <location>
        <begin position="80"/>
        <end position="104"/>
    </location>
</feature>
<dbReference type="GeneID" id="136799771"/>
<dbReference type="Proteomes" id="UP000594262">
    <property type="component" value="Unplaced"/>
</dbReference>
<dbReference type="PANTHER" id="PTHR34093">
    <property type="entry name" value="CHLORIDE CHANNEL CLIC-LIKE PROTEIN 1"/>
    <property type="match status" value="1"/>
</dbReference>
<protein>
    <recommendedName>
        <fullName evidence="3">Chloride channel CLIC-like protein 1</fullName>
    </recommendedName>
</protein>
<dbReference type="OrthoDB" id="10037397at2759"/>
<keyword evidence="11" id="KW-1185">Reference proteome</keyword>
<comment type="subcellular location">
    <subcellularLocation>
        <location evidence="1">Membrane</location>
        <topology evidence="1">Multi-pass membrane protein</topology>
    </subcellularLocation>
</comment>
<accession>A0A7M5U2J0</accession>
<dbReference type="GO" id="GO:0005783">
    <property type="term" value="C:endoplasmic reticulum"/>
    <property type="evidence" value="ECO:0007669"/>
    <property type="project" value="TreeGrafter"/>
</dbReference>
<evidence type="ECO:0000256" key="8">
    <source>
        <dbReference type="SAM" id="Phobius"/>
    </source>
</evidence>
<dbReference type="EnsemblMetazoa" id="CLYHEMT005309.1">
    <property type="protein sequence ID" value="CLYHEMP005309.1"/>
    <property type="gene ID" value="CLYHEMG005309"/>
</dbReference>
<feature type="transmembrane region" description="Helical" evidence="8">
    <location>
        <begin position="239"/>
        <end position="258"/>
    </location>
</feature>
<evidence type="ECO:0000256" key="2">
    <source>
        <dbReference type="ARBA" id="ARBA00005944"/>
    </source>
</evidence>
<comment type="similarity">
    <text evidence="2">Belongs to the chloride channel MCLC family.</text>
</comment>
<keyword evidence="9" id="KW-0732">Signal</keyword>
<evidence type="ECO:0000313" key="10">
    <source>
        <dbReference type="EnsemblMetazoa" id="CLYHEMP005309.1"/>
    </source>
</evidence>
<dbReference type="GO" id="GO:0016020">
    <property type="term" value="C:membrane"/>
    <property type="evidence" value="ECO:0007669"/>
    <property type="project" value="UniProtKB-SubCell"/>
</dbReference>
<feature type="region of interest" description="Disordered" evidence="7">
    <location>
        <begin position="537"/>
        <end position="558"/>
    </location>
</feature>
<feature type="chain" id="PRO_5029655470" description="Chloride channel CLIC-like protein 1" evidence="9">
    <location>
        <begin position="22"/>
        <end position="693"/>
    </location>
</feature>
<organism evidence="10 11">
    <name type="scientific">Clytia hemisphaerica</name>
    <dbReference type="NCBI Taxonomy" id="252671"/>
    <lineage>
        <taxon>Eukaryota</taxon>
        <taxon>Metazoa</taxon>
        <taxon>Cnidaria</taxon>
        <taxon>Hydrozoa</taxon>
        <taxon>Hydroidolina</taxon>
        <taxon>Leptothecata</taxon>
        <taxon>Obeliida</taxon>
        <taxon>Clytiidae</taxon>
        <taxon>Clytia</taxon>
    </lineage>
</organism>
<evidence type="ECO:0000313" key="11">
    <source>
        <dbReference type="Proteomes" id="UP000594262"/>
    </source>
</evidence>
<feature type="compositionally biased region" description="Polar residues" evidence="7">
    <location>
        <begin position="620"/>
        <end position="630"/>
    </location>
</feature>
<keyword evidence="5 8" id="KW-1133">Transmembrane helix</keyword>
<feature type="compositionally biased region" description="Polar residues" evidence="7">
    <location>
        <begin position="544"/>
        <end position="553"/>
    </location>
</feature>